<feature type="DNA-binding region" description="H-T-H motif" evidence="4">
    <location>
        <begin position="42"/>
        <end position="61"/>
    </location>
</feature>
<keyword evidence="7" id="KW-1185">Reference proteome</keyword>
<reference evidence="7" key="1">
    <citation type="submission" date="2017-06" db="EMBL/GenBank/DDBJ databases">
        <authorList>
            <person name="Varghese N."/>
            <person name="Submissions S."/>
        </authorList>
    </citation>
    <scope>NUCLEOTIDE SEQUENCE [LARGE SCALE GENOMIC DNA]</scope>
    <source>
        <strain evidence="7">DSM 137</strain>
    </source>
</reference>
<dbReference type="EMBL" id="FYDG01000026">
    <property type="protein sequence ID" value="SNB83344.1"/>
    <property type="molecule type" value="Genomic_DNA"/>
</dbReference>
<dbReference type="InterPro" id="IPR001647">
    <property type="entry name" value="HTH_TetR"/>
</dbReference>
<protein>
    <submittedName>
        <fullName evidence="6">Transcriptional regulator, TetR family</fullName>
    </submittedName>
</protein>
<dbReference type="SUPFAM" id="SSF46689">
    <property type="entry name" value="Homeodomain-like"/>
    <property type="match status" value="1"/>
</dbReference>
<dbReference type="GO" id="GO:0003700">
    <property type="term" value="F:DNA-binding transcription factor activity"/>
    <property type="evidence" value="ECO:0007669"/>
    <property type="project" value="TreeGrafter"/>
</dbReference>
<dbReference type="AlphaFoldDB" id="A0A212SCR0"/>
<evidence type="ECO:0000313" key="6">
    <source>
        <dbReference type="EMBL" id="SNB83344.1"/>
    </source>
</evidence>
<dbReference type="PROSITE" id="PS50977">
    <property type="entry name" value="HTH_TETR_2"/>
    <property type="match status" value="1"/>
</dbReference>
<proteinExistence type="predicted"/>
<gene>
    <name evidence="6" type="ORF">SAMN06265338_1269</name>
</gene>
<sequence length="208" mass="23085">MQKQKTETVRKRPKQARSQTTVLTIFEATAQILDQEGEKSLTTNRVAERAGFSIGTLYQYFPNMDAILLAMIDKERQRLIAHLEQFIVEAESSDADPTLLIRLFVRALIDGFGVAPTIFRPLLKRGWQLDHTPEVMASAQALAARIQLAIVRRNHPAFPPPDDAAMFVATRGALGVIRAAVHEDSVLIGTPDFEDALVRLAIGQLRTA</sequence>
<dbReference type="Proteomes" id="UP000198418">
    <property type="component" value="Unassembled WGS sequence"/>
</dbReference>
<dbReference type="OrthoDB" id="9808189at2"/>
<keyword evidence="1" id="KW-0805">Transcription regulation</keyword>
<keyword evidence="2 4" id="KW-0238">DNA-binding</keyword>
<evidence type="ECO:0000313" key="7">
    <source>
        <dbReference type="Proteomes" id="UP000198418"/>
    </source>
</evidence>
<dbReference type="GO" id="GO:0000976">
    <property type="term" value="F:transcription cis-regulatory region binding"/>
    <property type="evidence" value="ECO:0007669"/>
    <property type="project" value="TreeGrafter"/>
</dbReference>
<name>A0A212SCR0_RHOAC</name>
<dbReference type="RefSeq" id="WP_088522496.1">
    <property type="nucleotide sequence ID" value="NZ_FYDG01000026.1"/>
</dbReference>
<accession>A0A212SCR0</accession>
<evidence type="ECO:0000256" key="4">
    <source>
        <dbReference type="PROSITE-ProRule" id="PRU00335"/>
    </source>
</evidence>
<evidence type="ECO:0000256" key="2">
    <source>
        <dbReference type="ARBA" id="ARBA00023125"/>
    </source>
</evidence>
<dbReference type="PANTHER" id="PTHR30055">
    <property type="entry name" value="HTH-TYPE TRANSCRIPTIONAL REGULATOR RUTR"/>
    <property type="match status" value="1"/>
</dbReference>
<dbReference type="PANTHER" id="PTHR30055:SF234">
    <property type="entry name" value="HTH-TYPE TRANSCRIPTIONAL REGULATOR BETI"/>
    <property type="match status" value="1"/>
</dbReference>
<dbReference type="Pfam" id="PF00440">
    <property type="entry name" value="TetR_N"/>
    <property type="match status" value="1"/>
</dbReference>
<dbReference type="PRINTS" id="PR00455">
    <property type="entry name" value="HTHTETR"/>
</dbReference>
<evidence type="ECO:0000259" key="5">
    <source>
        <dbReference type="PROSITE" id="PS50977"/>
    </source>
</evidence>
<dbReference type="Gene3D" id="1.10.357.10">
    <property type="entry name" value="Tetracycline Repressor, domain 2"/>
    <property type="match status" value="1"/>
</dbReference>
<dbReference type="InterPro" id="IPR050109">
    <property type="entry name" value="HTH-type_TetR-like_transc_reg"/>
</dbReference>
<feature type="domain" description="HTH tetR-type" evidence="5">
    <location>
        <begin position="19"/>
        <end position="79"/>
    </location>
</feature>
<evidence type="ECO:0000256" key="1">
    <source>
        <dbReference type="ARBA" id="ARBA00023015"/>
    </source>
</evidence>
<evidence type="ECO:0000256" key="3">
    <source>
        <dbReference type="ARBA" id="ARBA00023163"/>
    </source>
</evidence>
<dbReference type="InterPro" id="IPR009057">
    <property type="entry name" value="Homeodomain-like_sf"/>
</dbReference>
<organism evidence="6 7">
    <name type="scientific">Rhodoblastus acidophilus</name>
    <name type="common">Rhodopseudomonas acidophila</name>
    <dbReference type="NCBI Taxonomy" id="1074"/>
    <lineage>
        <taxon>Bacteria</taxon>
        <taxon>Pseudomonadati</taxon>
        <taxon>Pseudomonadota</taxon>
        <taxon>Alphaproteobacteria</taxon>
        <taxon>Hyphomicrobiales</taxon>
        <taxon>Rhodoblastaceae</taxon>
        <taxon>Rhodoblastus</taxon>
    </lineage>
</organism>
<keyword evidence="3" id="KW-0804">Transcription</keyword>